<feature type="transmembrane region" description="Helical" evidence="1">
    <location>
        <begin position="295"/>
        <end position="319"/>
    </location>
</feature>
<feature type="transmembrane region" description="Helical" evidence="1">
    <location>
        <begin position="325"/>
        <end position="342"/>
    </location>
</feature>
<accession>A0ABS2ZB92</accession>
<sequence length="354" mass="39785">MFHKALWMRNQKLASPAVWAVYLSLFFLLPFTMFGDAQSLHSQLEKFPQDEAYLSYSFQGMTTGLFLSIVLIGFAALLIGLERSTHSTDLTFSLPFKRKDIYLSKWMFGVVHITTALLVNLLLCMLVVRFTFLSEIGVDPSFLMKFMILIIPYAIAIFTFCMFIGTISGSIVSQFILSSIFLFFPIGFFSLLGTFLMYHGIGVDMVHDINSSLNSFGDFMIIATLPAPIFEFSYYTDAMQLNSVANDYTRMPSYLVLLSPLIYLAVTFPLGIWLFNRTKNENNGRLLVFEKGKGFFSVGVIVCFALAFGMIGGGLFGTYDTPSLIGYYISAAIGGVLSYAVLRKLMNMRFKLSR</sequence>
<proteinExistence type="predicted"/>
<keyword evidence="1" id="KW-0472">Membrane</keyword>
<evidence type="ECO:0000256" key="1">
    <source>
        <dbReference type="SAM" id="Phobius"/>
    </source>
</evidence>
<feature type="transmembrane region" description="Helical" evidence="1">
    <location>
        <begin position="175"/>
        <end position="198"/>
    </location>
</feature>
<dbReference type="EMBL" id="JAFHKS010000042">
    <property type="protein sequence ID" value="MBN3544603.1"/>
    <property type="molecule type" value="Genomic_DNA"/>
</dbReference>
<evidence type="ECO:0000313" key="3">
    <source>
        <dbReference type="Proteomes" id="UP001319060"/>
    </source>
</evidence>
<gene>
    <name evidence="2" type="ORF">JYA64_04825</name>
</gene>
<comment type="caution">
    <text evidence="2">The sequence shown here is derived from an EMBL/GenBank/DDBJ whole genome shotgun (WGS) entry which is preliminary data.</text>
</comment>
<dbReference type="InterPro" id="IPR053046">
    <property type="entry name" value="ABC-5_transporter"/>
</dbReference>
<dbReference type="PANTHER" id="PTHR39177:SF1">
    <property type="entry name" value="ABC TRANSPORTER PERMEASE YTRC-RELATED"/>
    <property type="match status" value="1"/>
</dbReference>
<feature type="transmembrane region" description="Helical" evidence="1">
    <location>
        <begin position="102"/>
        <end position="130"/>
    </location>
</feature>
<organism evidence="2 3">
    <name type="scientific">Fictibacillus barbaricus</name>
    <dbReference type="NCBI Taxonomy" id="182136"/>
    <lineage>
        <taxon>Bacteria</taxon>
        <taxon>Bacillati</taxon>
        <taxon>Bacillota</taxon>
        <taxon>Bacilli</taxon>
        <taxon>Bacillales</taxon>
        <taxon>Fictibacillaceae</taxon>
        <taxon>Fictibacillus</taxon>
    </lineage>
</organism>
<feature type="transmembrane region" description="Helical" evidence="1">
    <location>
        <begin position="61"/>
        <end position="81"/>
    </location>
</feature>
<evidence type="ECO:0000313" key="2">
    <source>
        <dbReference type="EMBL" id="MBN3544603.1"/>
    </source>
</evidence>
<reference evidence="2 3" key="1">
    <citation type="submission" date="2021-01" db="EMBL/GenBank/DDBJ databases">
        <title>Genome Sequencing of Type Strains.</title>
        <authorList>
            <person name="Lemaire J.F."/>
            <person name="Inderbitzin P."/>
            <person name="Collins S.B."/>
            <person name="Wespe N."/>
            <person name="Knight-Connoni V."/>
        </authorList>
    </citation>
    <scope>NUCLEOTIDE SEQUENCE [LARGE SCALE GENOMIC DNA]</scope>
    <source>
        <strain evidence="2 3">DSM 14730</strain>
    </source>
</reference>
<keyword evidence="1" id="KW-1133">Transmembrane helix</keyword>
<dbReference type="RefSeq" id="WP_188403711.1">
    <property type="nucleotide sequence ID" value="NZ_BMCE01000002.1"/>
</dbReference>
<dbReference type="PANTHER" id="PTHR39177">
    <property type="entry name" value="ABC TRANSPORTER PERMEASE YTRC-RELATED"/>
    <property type="match status" value="1"/>
</dbReference>
<name>A0ABS2ZB92_9BACL</name>
<keyword evidence="1" id="KW-0812">Transmembrane</keyword>
<feature type="transmembrane region" description="Helical" evidence="1">
    <location>
        <begin position="254"/>
        <end position="275"/>
    </location>
</feature>
<dbReference type="Proteomes" id="UP001319060">
    <property type="component" value="Unassembled WGS sequence"/>
</dbReference>
<protein>
    <submittedName>
        <fullName evidence="2">ABC transporter permease subunit</fullName>
    </submittedName>
</protein>
<keyword evidence="3" id="KW-1185">Reference proteome</keyword>
<feature type="transmembrane region" description="Helical" evidence="1">
    <location>
        <begin position="142"/>
        <end position="163"/>
    </location>
</feature>